<feature type="compositionally biased region" description="Basic and acidic residues" evidence="1">
    <location>
        <begin position="302"/>
        <end position="312"/>
    </location>
</feature>
<feature type="compositionally biased region" description="Basic residues" evidence="1">
    <location>
        <begin position="348"/>
        <end position="358"/>
    </location>
</feature>
<feature type="compositionally biased region" description="Polar residues" evidence="1">
    <location>
        <begin position="317"/>
        <end position="336"/>
    </location>
</feature>
<name>A0A4Y2HM29_ARAVE</name>
<accession>A0A4Y2HM29</accession>
<protein>
    <recommendedName>
        <fullName evidence="4">CCHC-type domain-containing protein</fullName>
    </recommendedName>
</protein>
<sequence>MGKKKNYPFSGHQKDFNLSLNEPFDSFFIMKRISSQNENFNSVSPFLVQKGINSSIGDVKSIRKLRSGDLLIEVSSRKQAQQIAKLNALSTLPVTVSAHSTLNSSKGVVTCGELLHTPTEEITEDLKCQGVTHVRRIKIRREGKLLDTKHLVLTFHSPKLPQSIKAGYMNLAVKTYIPNPLRCFKCQRFGHSKLACRGTLACARWGEKNHDSLQCSAQEKCANCKGNHTSYSRSCPSWQFEKEVISVKIKQQISYPEARKIVKAQTPTGGTSYSAAIKQSVLAKVRQINPTDTMNDSTTSEETLKPPKDMHLVFDIPSSSTIPTEQPESNTTPDLNSDSHDASDFKTVTKKKRPKKPPKITTENQRELNSEKGSKFWTTSPLQASTSATMQVDDLPPSLNANNCLKVTDETKSLSVNSASEPIPMDDTCNKTDKDTESSEIEDAINYDPHETIEEMPAVVEEQQQPSTNSTCLESTTIRQQSKKCHFRFVDFKTFYNSTLSTPVHDKYLKKHQIKRLQ</sequence>
<feature type="compositionally biased region" description="Polar residues" evidence="1">
    <location>
        <begin position="288"/>
        <end position="301"/>
    </location>
</feature>
<evidence type="ECO:0000313" key="2">
    <source>
        <dbReference type="EMBL" id="GBM66397.1"/>
    </source>
</evidence>
<keyword evidence="3" id="KW-1185">Reference proteome</keyword>
<feature type="compositionally biased region" description="Basic and acidic residues" evidence="1">
    <location>
        <begin position="364"/>
        <end position="374"/>
    </location>
</feature>
<dbReference type="AlphaFoldDB" id="A0A4Y2HM29"/>
<evidence type="ECO:0000256" key="1">
    <source>
        <dbReference type="SAM" id="MobiDB-lite"/>
    </source>
</evidence>
<gene>
    <name evidence="2" type="ORF">AVEN_215725_1</name>
</gene>
<organism evidence="2 3">
    <name type="scientific">Araneus ventricosus</name>
    <name type="common">Orbweaver spider</name>
    <name type="synonym">Epeira ventricosa</name>
    <dbReference type="NCBI Taxonomy" id="182803"/>
    <lineage>
        <taxon>Eukaryota</taxon>
        <taxon>Metazoa</taxon>
        <taxon>Ecdysozoa</taxon>
        <taxon>Arthropoda</taxon>
        <taxon>Chelicerata</taxon>
        <taxon>Arachnida</taxon>
        <taxon>Araneae</taxon>
        <taxon>Araneomorphae</taxon>
        <taxon>Entelegynae</taxon>
        <taxon>Araneoidea</taxon>
        <taxon>Araneidae</taxon>
        <taxon>Araneus</taxon>
    </lineage>
</organism>
<evidence type="ECO:0000313" key="3">
    <source>
        <dbReference type="Proteomes" id="UP000499080"/>
    </source>
</evidence>
<proteinExistence type="predicted"/>
<dbReference type="Proteomes" id="UP000499080">
    <property type="component" value="Unassembled WGS sequence"/>
</dbReference>
<feature type="region of interest" description="Disordered" evidence="1">
    <location>
        <begin position="288"/>
        <end position="377"/>
    </location>
</feature>
<feature type="region of interest" description="Disordered" evidence="1">
    <location>
        <begin position="413"/>
        <end position="438"/>
    </location>
</feature>
<comment type="caution">
    <text evidence="2">The sequence shown here is derived from an EMBL/GenBank/DDBJ whole genome shotgun (WGS) entry which is preliminary data.</text>
</comment>
<feature type="compositionally biased region" description="Basic and acidic residues" evidence="1">
    <location>
        <begin position="428"/>
        <end position="437"/>
    </location>
</feature>
<dbReference type="EMBL" id="BGPR01182301">
    <property type="protein sequence ID" value="GBM66397.1"/>
    <property type="molecule type" value="Genomic_DNA"/>
</dbReference>
<reference evidence="2 3" key="1">
    <citation type="journal article" date="2019" name="Sci. Rep.">
        <title>Orb-weaving spider Araneus ventricosus genome elucidates the spidroin gene catalogue.</title>
        <authorList>
            <person name="Kono N."/>
            <person name="Nakamura H."/>
            <person name="Ohtoshi R."/>
            <person name="Moran D.A.P."/>
            <person name="Shinohara A."/>
            <person name="Yoshida Y."/>
            <person name="Fujiwara M."/>
            <person name="Mori M."/>
            <person name="Tomita M."/>
            <person name="Arakawa K."/>
        </authorList>
    </citation>
    <scope>NUCLEOTIDE SEQUENCE [LARGE SCALE GENOMIC DNA]</scope>
</reference>
<evidence type="ECO:0008006" key="4">
    <source>
        <dbReference type="Google" id="ProtNLM"/>
    </source>
</evidence>